<organism evidence="3 4">
    <name type="scientific">Pyrrhoderma noxium</name>
    <dbReference type="NCBI Taxonomy" id="2282107"/>
    <lineage>
        <taxon>Eukaryota</taxon>
        <taxon>Fungi</taxon>
        <taxon>Dikarya</taxon>
        <taxon>Basidiomycota</taxon>
        <taxon>Agaricomycotina</taxon>
        <taxon>Agaricomycetes</taxon>
        <taxon>Hymenochaetales</taxon>
        <taxon>Hymenochaetaceae</taxon>
        <taxon>Pyrrhoderma</taxon>
    </lineage>
</organism>
<reference evidence="3 4" key="1">
    <citation type="journal article" date="2017" name="Mol. Ecol.">
        <title>Comparative and population genomic landscape of Phellinus noxius: A hypervariable fungus causing root rot in trees.</title>
        <authorList>
            <person name="Chung C.L."/>
            <person name="Lee T.J."/>
            <person name="Akiba M."/>
            <person name="Lee H.H."/>
            <person name="Kuo T.H."/>
            <person name="Liu D."/>
            <person name="Ke H.M."/>
            <person name="Yokoi T."/>
            <person name="Roa M.B."/>
            <person name="Lu M.J."/>
            <person name="Chang Y.Y."/>
            <person name="Ann P.J."/>
            <person name="Tsai J.N."/>
            <person name="Chen C.Y."/>
            <person name="Tzean S.S."/>
            <person name="Ota Y."/>
            <person name="Hattori T."/>
            <person name="Sahashi N."/>
            <person name="Liou R.F."/>
            <person name="Kikuchi T."/>
            <person name="Tsai I.J."/>
        </authorList>
    </citation>
    <scope>NUCLEOTIDE SEQUENCE [LARGE SCALE GENOMIC DNA]</scope>
    <source>
        <strain evidence="3 4">FFPRI411160</strain>
    </source>
</reference>
<feature type="compositionally biased region" description="Low complexity" evidence="1">
    <location>
        <begin position="83"/>
        <end position="93"/>
    </location>
</feature>
<dbReference type="Pfam" id="PF05486">
    <property type="entry name" value="SRP9-21"/>
    <property type="match status" value="1"/>
</dbReference>
<feature type="compositionally biased region" description="Polar residues" evidence="1">
    <location>
        <begin position="112"/>
        <end position="127"/>
    </location>
</feature>
<dbReference type="OrthoDB" id="360923at2759"/>
<keyword evidence="4" id="KW-1185">Reference proteome</keyword>
<feature type="region of interest" description="Disordered" evidence="1">
    <location>
        <begin position="70"/>
        <end position="129"/>
    </location>
</feature>
<dbReference type="InterPro" id="IPR039914">
    <property type="entry name" value="SRP9-like"/>
</dbReference>
<dbReference type="InParanoid" id="A0A286U829"/>
<dbReference type="SUPFAM" id="SSF54762">
    <property type="entry name" value="Signal recognition particle alu RNA binding heterodimer, SRP9/14"/>
    <property type="match status" value="1"/>
</dbReference>
<name>A0A286U829_9AGAM</name>
<dbReference type="GO" id="GO:0008312">
    <property type="term" value="F:7S RNA binding"/>
    <property type="evidence" value="ECO:0007669"/>
    <property type="project" value="InterPro"/>
</dbReference>
<dbReference type="STRING" id="2282107.A0A286U829"/>
<dbReference type="AlphaFoldDB" id="A0A286U829"/>
<dbReference type="GO" id="GO:0005786">
    <property type="term" value="C:signal recognition particle, endoplasmic reticulum targeting"/>
    <property type="evidence" value="ECO:0007669"/>
    <property type="project" value="TreeGrafter"/>
</dbReference>
<evidence type="ECO:0000259" key="2">
    <source>
        <dbReference type="Pfam" id="PF05486"/>
    </source>
</evidence>
<dbReference type="PANTHER" id="PTHR12834">
    <property type="entry name" value="SIGNAL RECOGNITION PARTICLE 9 KDA PROTEIN"/>
    <property type="match status" value="1"/>
</dbReference>
<dbReference type="EMBL" id="NBII01000009">
    <property type="protein sequence ID" value="PAV15731.1"/>
    <property type="molecule type" value="Genomic_DNA"/>
</dbReference>
<evidence type="ECO:0000313" key="4">
    <source>
        <dbReference type="Proteomes" id="UP000217199"/>
    </source>
</evidence>
<proteinExistence type="predicted"/>
<evidence type="ECO:0000313" key="3">
    <source>
        <dbReference type="EMBL" id="PAV15731.1"/>
    </source>
</evidence>
<comment type="caution">
    <text evidence="3">The sequence shown here is derived from an EMBL/GenBank/DDBJ whole genome shotgun (WGS) entry which is preliminary data.</text>
</comment>
<dbReference type="GO" id="GO:0006614">
    <property type="term" value="P:SRP-dependent cotranslational protein targeting to membrane"/>
    <property type="evidence" value="ECO:0007669"/>
    <property type="project" value="InterPro"/>
</dbReference>
<dbReference type="PANTHER" id="PTHR12834:SF12">
    <property type="entry name" value="SIGNAL RECOGNITION PARTICLE 9 KDA PROTEIN"/>
    <property type="match status" value="1"/>
</dbReference>
<protein>
    <submittedName>
        <fullName evidence="3">Signal recognition particle SRP9 SRP14 subunit</fullName>
    </submittedName>
</protein>
<dbReference type="FunFam" id="3.30.720.10:FF:000008">
    <property type="entry name" value="Unplaced genomic scaffold supercont1.11, whole genome shotgun sequence"/>
    <property type="match status" value="1"/>
</dbReference>
<evidence type="ECO:0000256" key="1">
    <source>
        <dbReference type="SAM" id="MobiDB-lite"/>
    </source>
</evidence>
<accession>A0A286U829</accession>
<sequence>MVYVSSWQEYQEAAETLYTKAPNKVRYCVKWKPSESKLVLKITDDVTCLKYKTHSSIYLNRFEALNLSLMQKMQNRRPPPPTITSLSPPNTSSAKTGDVPKSPAKEVKVEDASQSGTAAPGSDSSGSVKDCKKVFRLSSLVD</sequence>
<dbReference type="InterPro" id="IPR009018">
    <property type="entry name" value="Signal_recog_particle_SRP9/14"/>
</dbReference>
<dbReference type="Proteomes" id="UP000217199">
    <property type="component" value="Unassembled WGS sequence"/>
</dbReference>
<dbReference type="InterPro" id="IPR039432">
    <property type="entry name" value="SRP9_dom"/>
</dbReference>
<gene>
    <name evidence="3" type="ORF">PNOK_0858900</name>
</gene>
<feature type="domain" description="SRP9" evidence="2">
    <location>
        <begin position="4"/>
        <end position="73"/>
    </location>
</feature>
<dbReference type="Gene3D" id="3.30.720.10">
    <property type="entry name" value="Signal recognition particle alu RNA binding heterodimer, srp9/1"/>
    <property type="match status" value="1"/>
</dbReference>